<keyword evidence="1" id="KW-0677">Repeat</keyword>
<dbReference type="PROSITE" id="PS50825">
    <property type="entry name" value="HYR"/>
    <property type="match status" value="1"/>
</dbReference>
<keyword evidence="5" id="KW-1185">Reference proteome</keyword>
<organism evidence="4 5">
    <name type="scientific">Holothuria leucospilota</name>
    <name type="common">Black long sea cucumber</name>
    <name type="synonym">Mertensiothuria leucospilota</name>
    <dbReference type="NCBI Taxonomy" id="206669"/>
    <lineage>
        <taxon>Eukaryota</taxon>
        <taxon>Metazoa</taxon>
        <taxon>Echinodermata</taxon>
        <taxon>Eleutherozoa</taxon>
        <taxon>Echinozoa</taxon>
        <taxon>Holothuroidea</taxon>
        <taxon>Aspidochirotacea</taxon>
        <taxon>Aspidochirotida</taxon>
        <taxon>Holothuriidae</taxon>
        <taxon>Holothuria</taxon>
    </lineage>
</organism>
<reference evidence="4" key="1">
    <citation type="submission" date="2021-10" db="EMBL/GenBank/DDBJ databases">
        <title>Tropical sea cucumber genome reveals ecological adaptation and Cuvierian tubules defense mechanism.</title>
        <authorList>
            <person name="Chen T."/>
        </authorList>
    </citation>
    <scope>NUCLEOTIDE SEQUENCE</scope>
    <source>
        <strain evidence="4">Nanhai2018</strain>
        <tissue evidence="4">Muscle</tissue>
    </source>
</reference>
<gene>
    <name evidence="4" type="ORF">HOLleu_40185</name>
</gene>
<protein>
    <submittedName>
        <fullName evidence="4">Hyalin</fullName>
    </submittedName>
</protein>
<name>A0A9Q0YFF8_HOLLE</name>
<feature type="domain" description="HYR" evidence="3">
    <location>
        <begin position="43"/>
        <end position="128"/>
    </location>
</feature>
<dbReference type="PANTHER" id="PTHR24273:SF32">
    <property type="entry name" value="HYALIN"/>
    <property type="match status" value="1"/>
</dbReference>
<keyword evidence="2" id="KW-0812">Transmembrane</keyword>
<evidence type="ECO:0000256" key="1">
    <source>
        <dbReference type="ARBA" id="ARBA00022737"/>
    </source>
</evidence>
<evidence type="ECO:0000259" key="3">
    <source>
        <dbReference type="PROSITE" id="PS50825"/>
    </source>
</evidence>
<comment type="caution">
    <text evidence="4">The sequence shown here is derived from an EMBL/GenBank/DDBJ whole genome shotgun (WGS) entry which is preliminary data.</text>
</comment>
<evidence type="ECO:0000313" key="5">
    <source>
        <dbReference type="Proteomes" id="UP001152320"/>
    </source>
</evidence>
<dbReference type="EMBL" id="JAIZAY010000022">
    <property type="protein sequence ID" value="KAJ8020561.1"/>
    <property type="molecule type" value="Genomic_DNA"/>
</dbReference>
<accession>A0A9Q0YFF8</accession>
<keyword evidence="2" id="KW-0472">Membrane</keyword>
<dbReference type="AlphaFoldDB" id="A0A9Q0YFF8"/>
<evidence type="ECO:0000256" key="2">
    <source>
        <dbReference type="SAM" id="Phobius"/>
    </source>
</evidence>
<dbReference type="InterPro" id="IPR003410">
    <property type="entry name" value="HYR_dom"/>
</dbReference>
<sequence>MGPSPVIFTPPQATDNSGYVRLLFMSHTPGQVFPVGITAVSFVFGGLPFYIVVSRCPGNIVAQTSRSSANVMFKTPIAVSRDGGVSLVSQSHNSGSSFPVGTTTPVSFIYRDAAGNQGECNFYVTVRRVGQH</sequence>
<dbReference type="Proteomes" id="UP001152320">
    <property type="component" value="Chromosome 22"/>
</dbReference>
<dbReference type="Pfam" id="PF02494">
    <property type="entry name" value="HYR"/>
    <property type="match status" value="2"/>
</dbReference>
<evidence type="ECO:0000313" key="4">
    <source>
        <dbReference type="EMBL" id="KAJ8020561.1"/>
    </source>
</evidence>
<proteinExistence type="predicted"/>
<keyword evidence="2" id="KW-1133">Transmembrane helix</keyword>
<dbReference type="PANTHER" id="PTHR24273">
    <property type="entry name" value="FI04643P-RELATED"/>
    <property type="match status" value="1"/>
</dbReference>
<feature type="transmembrane region" description="Helical" evidence="2">
    <location>
        <begin position="32"/>
        <end position="53"/>
    </location>
</feature>